<protein>
    <submittedName>
        <fullName evidence="1">Uncharacterized protein</fullName>
    </submittedName>
</protein>
<organism evidence="1">
    <name type="scientific">Haptolina brevifila</name>
    <dbReference type="NCBI Taxonomy" id="156173"/>
    <lineage>
        <taxon>Eukaryota</taxon>
        <taxon>Haptista</taxon>
        <taxon>Haptophyta</taxon>
        <taxon>Prymnesiophyceae</taxon>
        <taxon>Prymnesiales</taxon>
        <taxon>Prymnesiaceae</taxon>
        <taxon>Haptolina</taxon>
    </lineage>
</organism>
<accession>A0A7S2NB94</accession>
<dbReference type="EMBL" id="HBGU01069315">
    <property type="protein sequence ID" value="CAD9530331.1"/>
    <property type="molecule type" value="Transcribed_RNA"/>
</dbReference>
<evidence type="ECO:0000313" key="1">
    <source>
        <dbReference type="EMBL" id="CAD9530331.1"/>
    </source>
</evidence>
<gene>
    <name evidence="1" type="ORF">CBRE1094_LOCUS37820</name>
</gene>
<name>A0A7S2NB94_9EUKA</name>
<proteinExistence type="predicted"/>
<reference evidence="1" key="1">
    <citation type="submission" date="2021-01" db="EMBL/GenBank/DDBJ databases">
        <authorList>
            <person name="Corre E."/>
            <person name="Pelletier E."/>
            <person name="Niang G."/>
            <person name="Scheremetjew M."/>
            <person name="Finn R."/>
            <person name="Kale V."/>
            <person name="Holt S."/>
            <person name="Cochrane G."/>
            <person name="Meng A."/>
            <person name="Brown T."/>
            <person name="Cohen L."/>
        </authorList>
    </citation>
    <scope>NUCLEOTIDE SEQUENCE</scope>
    <source>
        <strain evidence="1">UTEX LB 985</strain>
    </source>
</reference>
<dbReference type="AlphaFoldDB" id="A0A7S2NB94"/>
<sequence>MAQLVDGGFVARFWPQLEYWLSLRAASASGLVLDPSRARSTVRILPGEPPFLQTLLTELWSGKDAKEASAALLADHVPLCKPADRQVQLEAVGRLDGWLRSHTAQVESWRRLRSLEAEAATTATRRKADVVMGELV</sequence>